<dbReference type="PANTHER" id="PTHR48081:SF8">
    <property type="entry name" value="ALPHA_BETA HYDROLASE FOLD-3 DOMAIN-CONTAINING PROTEIN-RELATED"/>
    <property type="match status" value="1"/>
</dbReference>
<dbReference type="AlphaFoldDB" id="A0A090L1E2"/>
<dbReference type="InterPro" id="IPR050300">
    <property type="entry name" value="GDXG_lipolytic_enzyme"/>
</dbReference>
<dbReference type="Pfam" id="PF07859">
    <property type="entry name" value="Abhydrolase_3"/>
    <property type="match status" value="2"/>
</dbReference>
<feature type="domain" description="Alpha/beta hydrolase fold-3" evidence="4">
    <location>
        <begin position="108"/>
        <end position="255"/>
    </location>
</feature>
<feature type="active site" evidence="3">
    <location>
        <position position="187"/>
    </location>
</feature>
<dbReference type="SUPFAM" id="SSF53474">
    <property type="entry name" value="alpha/beta-Hydrolases"/>
    <property type="match status" value="1"/>
</dbReference>
<dbReference type="WBParaSite" id="SRAE_0000040000.1">
    <property type="protein sequence ID" value="SRAE_0000040000.1"/>
    <property type="gene ID" value="WBGene00256144"/>
</dbReference>
<dbReference type="InterPro" id="IPR017157">
    <property type="entry name" value="Arylacetamide_deacetylase"/>
</dbReference>
<proteinExistence type="inferred from homology"/>
<dbReference type="OrthoDB" id="408631at2759"/>
<sequence length="399" mass="46138">MILEAIFILVLVLFIAKKYLSNNLPLNLSDRDAIINIELFIRIFCNYMIIILEPIFGEQVHYKVLRFWTFIGRKLSTKKSKNVLIQNKTIGGVPCRIYIPNVFDKSAVIFIHGGGFMALHPENYELPCIEISKKSKSIIISIDYSLSPESKFPKAIEECENVITEFCSSYYKNYQVDKNCISIMGDSAGGNLATVTCLRLAKKGKSHFIKKCVLIYPVISSLNFLLPSYQYYYEKCNNFALLNPIIKAHILKFYLPIEISKSDIKKILLNGHVPYDLRNLDFMSPEIIPISWRNEIKNNIKSIEPDEELCDKFKEYLINPEFSPIMSTHNELSNLPKTIIFTCGCDVLRDEGYLYYKKLEKSNVDVQWKHYEDAIHGGLNIPKSIVYKRFINDIVEYLK</sequence>
<gene>
    <name evidence="5 7 8" type="ORF">SRAE_0000040000</name>
</gene>
<evidence type="ECO:0000313" key="5">
    <source>
        <dbReference type="EMBL" id="CEF61274.1"/>
    </source>
</evidence>
<comment type="similarity">
    <text evidence="1">Belongs to the 'GDXG' lipolytic enzyme family.</text>
</comment>
<reference evidence="6" key="1">
    <citation type="submission" date="2014-09" db="EMBL/GenBank/DDBJ databases">
        <authorList>
            <person name="Martin A.A."/>
        </authorList>
    </citation>
    <scope>NUCLEOTIDE SEQUENCE</scope>
    <source>
        <strain evidence="6">ED321</strain>
    </source>
</reference>
<dbReference type="InterPro" id="IPR013094">
    <property type="entry name" value="AB_hydrolase_3"/>
</dbReference>
<feature type="domain" description="Alpha/beta hydrolase fold-3" evidence="4">
    <location>
        <begin position="317"/>
        <end position="377"/>
    </location>
</feature>
<dbReference type="ESTHER" id="strrb-a0a090l1e2">
    <property type="family name" value="Arylacetamide_deacetylase"/>
</dbReference>
<protein>
    <submittedName>
        <fullName evidence="5 7">Alpha/beta hydrolase fold-3 domain and Arylacetamide deacetylase family-containing protein</fullName>
    </submittedName>
</protein>
<evidence type="ECO:0000259" key="4">
    <source>
        <dbReference type="Pfam" id="PF07859"/>
    </source>
</evidence>
<evidence type="ECO:0000313" key="7">
    <source>
        <dbReference type="WBParaSite" id="SRAE_0000040000.1"/>
    </source>
</evidence>
<accession>A0A090L1E2</accession>
<dbReference type="InterPro" id="IPR029058">
    <property type="entry name" value="AB_hydrolase_fold"/>
</dbReference>
<reference evidence="5" key="2">
    <citation type="submission" date="2014-09" db="EMBL/GenBank/DDBJ databases">
        <authorList>
            <person name="Aslett A.Martin."/>
        </authorList>
    </citation>
    <scope>NUCLEOTIDE SEQUENCE</scope>
    <source>
        <strain evidence="5">ED321 Heterogonic</strain>
    </source>
</reference>
<dbReference type="OMA" id="THVARIN"/>
<keyword evidence="6" id="KW-1185">Reference proteome</keyword>
<dbReference type="EMBL" id="LN609406">
    <property type="protein sequence ID" value="CEF61274.1"/>
    <property type="molecule type" value="Genomic_DNA"/>
</dbReference>
<dbReference type="GeneID" id="36373642"/>
<reference evidence="7" key="3">
    <citation type="submission" date="2020-12" db="UniProtKB">
        <authorList>
            <consortium name="WormBaseParasite"/>
        </authorList>
    </citation>
    <scope>IDENTIFICATION</scope>
</reference>
<evidence type="ECO:0000313" key="8">
    <source>
        <dbReference type="WormBase" id="SRAE_0000040000"/>
    </source>
</evidence>
<dbReference type="GO" id="GO:0016020">
    <property type="term" value="C:membrane"/>
    <property type="evidence" value="ECO:0007669"/>
    <property type="project" value="InterPro"/>
</dbReference>
<dbReference type="GO" id="GO:0052689">
    <property type="term" value="F:carboxylic ester hydrolase activity"/>
    <property type="evidence" value="ECO:0007669"/>
    <property type="project" value="InterPro"/>
</dbReference>
<evidence type="ECO:0000256" key="2">
    <source>
        <dbReference type="ARBA" id="ARBA00022801"/>
    </source>
</evidence>
<dbReference type="Proteomes" id="UP000035682">
    <property type="component" value="Unplaced"/>
</dbReference>
<dbReference type="Gene3D" id="3.40.50.1820">
    <property type="entry name" value="alpha/beta hydrolase"/>
    <property type="match status" value="1"/>
</dbReference>
<evidence type="ECO:0000256" key="3">
    <source>
        <dbReference type="PIRSR" id="PIRSR037251-1"/>
    </source>
</evidence>
<feature type="active site" evidence="3">
    <location>
        <position position="346"/>
    </location>
</feature>
<feature type="active site" evidence="3">
    <location>
        <position position="376"/>
    </location>
</feature>
<evidence type="ECO:0000256" key="1">
    <source>
        <dbReference type="ARBA" id="ARBA00010515"/>
    </source>
</evidence>
<organism evidence="5">
    <name type="scientific">Strongyloides ratti</name>
    <name type="common">Parasitic roundworm</name>
    <dbReference type="NCBI Taxonomy" id="34506"/>
    <lineage>
        <taxon>Eukaryota</taxon>
        <taxon>Metazoa</taxon>
        <taxon>Ecdysozoa</taxon>
        <taxon>Nematoda</taxon>
        <taxon>Chromadorea</taxon>
        <taxon>Rhabditida</taxon>
        <taxon>Tylenchina</taxon>
        <taxon>Panagrolaimomorpha</taxon>
        <taxon>Strongyloidoidea</taxon>
        <taxon>Strongyloididae</taxon>
        <taxon>Strongyloides</taxon>
    </lineage>
</organism>
<name>A0A090L1E2_STRRB</name>
<dbReference type="RefSeq" id="XP_024500483.1">
    <property type="nucleotide sequence ID" value="XM_024646287.1"/>
</dbReference>
<keyword evidence="2 5" id="KW-0378">Hydrolase</keyword>
<dbReference type="WormBase" id="SRAE_0000040000">
    <property type="protein sequence ID" value="SRP07897"/>
    <property type="gene ID" value="WBGene00256144"/>
</dbReference>
<dbReference type="CTD" id="36373642"/>
<evidence type="ECO:0000313" key="6">
    <source>
        <dbReference type="Proteomes" id="UP000035682"/>
    </source>
</evidence>
<dbReference type="PIRSF" id="PIRSF037251">
    <property type="entry name" value="Arylacetamide_deacetylase"/>
    <property type="match status" value="1"/>
</dbReference>
<dbReference type="PANTHER" id="PTHR48081">
    <property type="entry name" value="AB HYDROLASE SUPERFAMILY PROTEIN C4A8.06C"/>
    <property type="match status" value="1"/>
</dbReference>